<accession>A0A3B0X262</accession>
<dbReference type="AlphaFoldDB" id="A0A3B0X262"/>
<organism evidence="1">
    <name type="scientific">hydrothermal vent metagenome</name>
    <dbReference type="NCBI Taxonomy" id="652676"/>
    <lineage>
        <taxon>unclassified sequences</taxon>
        <taxon>metagenomes</taxon>
        <taxon>ecological metagenomes</taxon>
    </lineage>
</organism>
<dbReference type="EMBL" id="UOFG01000041">
    <property type="protein sequence ID" value="VAW58593.1"/>
    <property type="molecule type" value="Genomic_DNA"/>
</dbReference>
<gene>
    <name evidence="1" type="ORF">MNBD_GAMMA11-2097</name>
</gene>
<dbReference type="InterPro" id="IPR046653">
    <property type="entry name" value="DUF6765"/>
</dbReference>
<protein>
    <submittedName>
        <fullName evidence="1">Uncharacterized protein</fullName>
    </submittedName>
</protein>
<evidence type="ECO:0000313" key="1">
    <source>
        <dbReference type="EMBL" id="VAW58593.1"/>
    </source>
</evidence>
<dbReference type="Pfam" id="PF20551">
    <property type="entry name" value="DUF6765"/>
    <property type="match status" value="1"/>
</dbReference>
<proteinExistence type="predicted"/>
<sequence length="352" mass="39561">MQIDFHHAVTYVTARLAGFADPEAQIIAYAAQYIDDCTSTGTISFDNKALYNRISSAHKMVDYRNVEALANHLVWLPFHFLPGNGGKAAGENPRGEFIEKIICRPDSPVAQDMISECIRHKKRTYGLHRLGVTMHVYADTWAHQGFAGVLHPINEVEHAEETGNSGIFGNILNEWLMDLLDDAVPPLGHGRASVLPDMPFITWEYKNDHKKLVQLNNTENFCEAADKLCIAMQRYRQGDANAEVDGIGEGDKGVIRTLFTNTKIKDGEKRHKAWLRAIAEGRFSFGKADVTYAARGEASWKAKALGTSRDQKEYRYSDDFIKSDWKLFHDAIQAHRLSVLHDILPRYGICAA</sequence>
<name>A0A3B0X262_9ZZZZ</name>
<reference evidence="1" key="1">
    <citation type="submission" date="2018-06" db="EMBL/GenBank/DDBJ databases">
        <authorList>
            <person name="Zhirakovskaya E."/>
        </authorList>
    </citation>
    <scope>NUCLEOTIDE SEQUENCE</scope>
</reference>